<reference evidence="1" key="1">
    <citation type="submission" date="2020-05" db="EMBL/GenBank/DDBJ databases">
        <title>WGS assembly of Panicum virgatum.</title>
        <authorList>
            <person name="Lovell J.T."/>
            <person name="Jenkins J."/>
            <person name="Shu S."/>
            <person name="Juenger T.E."/>
            <person name="Schmutz J."/>
        </authorList>
    </citation>
    <scope>NUCLEOTIDE SEQUENCE</scope>
    <source>
        <strain evidence="1">AP13</strain>
    </source>
</reference>
<organism evidence="1 2">
    <name type="scientific">Panicum virgatum</name>
    <name type="common">Blackwell switchgrass</name>
    <dbReference type="NCBI Taxonomy" id="38727"/>
    <lineage>
        <taxon>Eukaryota</taxon>
        <taxon>Viridiplantae</taxon>
        <taxon>Streptophyta</taxon>
        <taxon>Embryophyta</taxon>
        <taxon>Tracheophyta</taxon>
        <taxon>Spermatophyta</taxon>
        <taxon>Magnoliopsida</taxon>
        <taxon>Liliopsida</taxon>
        <taxon>Poales</taxon>
        <taxon>Poaceae</taxon>
        <taxon>PACMAD clade</taxon>
        <taxon>Panicoideae</taxon>
        <taxon>Panicodae</taxon>
        <taxon>Paniceae</taxon>
        <taxon>Panicinae</taxon>
        <taxon>Panicum</taxon>
        <taxon>Panicum sect. Hiantes</taxon>
    </lineage>
</organism>
<comment type="caution">
    <text evidence="1">The sequence shown here is derived from an EMBL/GenBank/DDBJ whole genome shotgun (WGS) entry which is preliminary data.</text>
</comment>
<evidence type="ECO:0000313" key="2">
    <source>
        <dbReference type="Proteomes" id="UP000823388"/>
    </source>
</evidence>
<evidence type="ECO:0008006" key="3">
    <source>
        <dbReference type="Google" id="ProtNLM"/>
    </source>
</evidence>
<sequence>MVMKPITSITRDVIREFMINQVLPAIRAKWPREDVGNPIFIQQDNAPSHLKLDDPLFCEHAKPDGFDIRLISQPPNSPDFNILDLGFFRAIQAIQYQKNAKTIQELVPAVQQAFMEYCPRKANRIFVTLQTVLIEAMKKKGNNNFKIPHMKKETLERQGRLPTSIPCPPSLLDEAETTLAAL</sequence>
<dbReference type="Proteomes" id="UP000823388">
    <property type="component" value="Chromosome 6N"/>
</dbReference>
<name>A0A8T0R074_PANVG</name>
<keyword evidence="2" id="KW-1185">Reference proteome</keyword>
<dbReference type="AlphaFoldDB" id="A0A8T0R074"/>
<dbReference type="GO" id="GO:0003676">
    <property type="term" value="F:nucleic acid binding"/>
    <property type="evidence" value="ECO:0007669"/>
    <property type="project" value="InterPro"/>
</dbReference>
<gene>
    <name evidence="1" type="ORF">PVAP13_6NG115215</name>
</gene>
<dbReference type="InterPro" id="IPR036397">
    <property type="entry name" value="RNaseH_sf"/>
</dbReference>
<dbReference type="PANTHER" id="PTHR47169">
    <property type="entry name" value="OS01G0541250 PROTEIN"/>
    <property type="match status" value="1"/>
</dbReference>
<dbReference type="Gene3D" id="3.30.420.10">
    <property type="entry name" value="Ribonuclease H-like superfamily/Ribonuclease H"/>
    <property type="match status" value="1"/>
</dbReference>
<dbReference type="PANTHER" id="PTHR47169:SF2">
    <property type="entry name" value="OS01G0541250 PROTEIN"/>
    <property type="match status" value="1"/>
</dbReference>
<accession>A0A8T0R074</accession>
<protein>
    <recommendedName>
        <fullName evidence="3">Transposase</fullName>
    </recommendedName>
</protein>
<dbReference type="EMBL" id="CM029048">
    <property type="protein sequence ID" value="KAG2578726.1"/>
    <property type="molecule type" value="Genomic_DNA"/>
</dbReference>
<proteinExistence type="predicted"/>
<evidence type="ECO:0000313" key="1">
    <source>
        <dbReference type="EMBL" id="KAG2578726.1"/>
    </source>
</evidence>